<dbReference type="Proteomes" id="UP000319499">
    <property type="component" value="Unassembled WGS sequence"/>
</dbReference>
<evidence type="ECO:0000313" key="1">
    <source>
        <dbReference type="EMBL" id="TWP29881.1"/>
    </source>
</evidence>
<gene>
    <name evidence="1" type="ORF">ETU09_02555</name>
</gene>
<evidence type="ECO:0000313" key="2">
    <source>
        <dbReference type="Proteomes" id="UP000319499"/>
    </source>
</evidence>
<sequence>MKIFMGILSKIFFKNKSEHLIFYSKILAKDINHHLINEVDIIFAPSGAVNIAYLKIKKPIIYLTD</sequence>
<dbReference type="AlphaFoldDB" id="A0A563DIP4"/>
<reference evidence="1 2" key="1">
    <citation type="submission" date="2019-02" db="EMBL/GenBank/DDBJ databases">
        <title>Apibacter muscae sp. nov.: a novel member of the house fly microbiota.</title>
        <authorList>
            <person name="Park R."/>
        </authorList>
    </citation>
    <scope>NUCLEOTIDE SEQUENCE [LARGE SCALE GENOMIC DNA]</scope>
    <source>
        <strain evidence="1 2">AL1</strain>
    </source>
</reference>
<comment type="caution">
    <text evidence="1">The sequence shown here is derived from an EMBL/GenBank/DDBJ whole genome shotgun (WGS) entry which is preliminary data.</text>
</comment>
<dbReference type="EMBL" id="SELH01000013">
    <property type="protein sequence ID" value="TWP29881.1"/>
    <property type="molecule type" value="Genomic_DNA"/>
</dbReference>
<accession>A0A563DIP4</accession>
<dbReference type="OrthoDB" id="139410at2"/>
<keyword evidence="2" id="KW-1185">Reference proteome</keyword>
<organism evidence="1 2">
    <name type="scientific">Apibacter muscae</name>
    <dbReference type="NCBI Taxonomy" id="2509004"/>
    <lineage>
        <taxon>Bacteria</taxon>
        <taxon>Pseudomonadati</taxon>
        <taxon>Bacteroidota</taxon>
        <taxon>Flavobacteriia</taxon>
        <taxon>Flavobacteriales</taxon>
        <taxon>Weeksellaceae</taxon>
        <taxon>Apibacter</taxon>
    </lineage>
</organism>
<protein>
    <submittedName>
        <fullName evidence="1">Uncharacterized protein</fullName>
    </submittedName>
</protein>
<dbReference type="RefSeq" id="WP_146261571.1">
    <property type="nucleotide sequence ID" value="NZ_SELG01000029.1"/>
</dbReference>
<proteinExistence type="predicted"/>
<name>A0A563DIP4_9FLAO</name>